<dbReference type="InterPro" id="IPR001878">
    <property type="entry name" value="Znf_CCHC"/>
</dbReference>
<dbReference type="AlphaFoldDB" id="A0A7D9KN79"/>
<reference evidence="1" key="1">
    <citation type="submission" date="2020-04" db="EMBL/GenBank/DDBJ databases">
        <authorList>
            <person name="Alioto T."/>
            <person name="Alioto T."/>
            <person name="Gomez Garrido J."/>
        </authorList>
    </citation>
    <scope>NUCLEOTIDE SEQUENCE</scope>
    <source>
        <strain evidence="1">A484AB</strain>
    </source>
</reference>
<accession>A0A7D9KN79</accession>
<proteinExistence type="predicted"/>
<dbReference type="GO" id="GO:0003676">
    <property type="term" value="F:nucleic acid binding"/>
    <property type="evidence" value="ECO:0007669"/>
    <property type="project" value="InterPro"/>
</dbReference>
<comment type="caution">
    <text evidence="1">The sequence shown here is derived from an EMBL/GenBank/DDBJ whole genome shotgun (WGS) entry which is preliminary data.</text>
</comment>
<evidence type="ECO:0000313" key="1">
    <source>
        <dbReference type="EMBL" id="CAB4046278.1"/>
    </source>
</evidence>
<dbReference type="EMBL" id="CACRXK020049058">
    <property type="protein sequence ID" value="CAB4046278.1"/>
    <property type="molecule type" value="Genomic_DNA"/>
</dbReference>
<evidence type="ECO:0000313" key="2">
    <source>
        <dbReference type="Proteomes" id="UP001152795"/>
    </source>
</evidence>
<dbReference type="InterPro" id="IPR036875">
    <property type="entry name" value="Znf_CCHC_sf"/>
</dbReference>
<organism evidence="1 2">
    <name type="scientific">Paramuricea clavata</name>
    <name type="common">Red gorgonian</name>
    <name type="synonym">Violescent sea-whip</name>
    <dbReference type="NCBI Taxonomy" id="317549"/>
    <lineage>
        <taxon>Eukaryota</taxon>
        <taxon>Metazoa</taxon>
        <taxon>Cnidaria</taxon>
        <taxon>Anthozoa</taxon>
        <taxon>Octocorallia</taxon>
        <taxon>Malacalcyonacea</taxon>
        <taxon>Plexauridae</taxon>
        <taxon>Paramuricea</taxon>
    </lineage>
</organism>
<protein>
    <submittedName>
        <fullName evidence="1">Uncharacterized protein</fullName>
    </submittedName>
</protein>
<gene>
    <name evidence="1" type="ORF">PACLA_8A057050</name>
</gene>
<dbReference type="SUPFAM" id="SSF57756">
    <property type="entry name" value="Retrovirus zinc finger-like domains"/>
    <property type="match status" value="1"/>
</dbReference>
<dbReference type="Proteomes" id="UP001152795">
    <property type="component" value="Unassembled WGS sequence"/>
</dbReference>
<keyword evidence="2" id="KW-1185">Reference proteome</keyword>
<dbReference type="OrthoDB" id="8066276at2759"/>
<name>A0A7D9KN79_PARCT</name>
<sequence length="168" mass="18609">LSAEETFVFCALRGTTDAELLDDLLKLEKKTLKDIENAANLYESKLVSRAKLNSKQDAVMKISPSHRQHRSNANARPKPKQKSDPPKSKRPPTRPARPSTIREMKEQGLCTRCGKSGHEPIECSYERDVICNHCGIRGHISPACLGRTKVNAIEKRSPSPSSCSEASD</sequence>
<dbReference type="PROSITE" id="PS50158">
    <property type="entry name" value="ZF_CCHC"/>
    <property type="match status" value="1"/>
</dbReference>
<dbReference type="Gene3D" id="4.10.60.10">
    <property type="entry name" value="Zinc finger, CCHC-type"/>
    <property type="match status" value="1"/>
</dbReference>
<dbReference type="GO" id="GO:0008270">
    <property type="term" value="F:zinc ion binding"/>
    <property type="evidence" value="ECO:0007669"/>
    <property type="project" value="InterPro"/>
</dbReference>
<feature type="non-terminal residue" evidence="1">
    <location>
        <position position="1"/>
    </location>
</feature>